<dbReference type="PROSITE" id="PS51007">
    <property type="entry name" value="CYTC"/>
    <property type="match status" value="1"/>
</dbReference>
<evidence type="ECO:0000256" key="2">
    <source>
        <dbReference type="ARBA" id="ARBA00022723"/>
    </source>
</evidence>
<name>A0ABS5G7B3_9BRAD</name>
<gene>
    <name evidence="7" type="ORF">JQ619_15730</name>
</gene>
<dbReference type="Proteomes" id="UP001314635">
    <property type="component" value="Unassembled WGS sequence"/>
</dbReference>
<accession>A0ABS5G7B3</accession>
<keyword evidence="3 4" id="KW-0408">Iron</keyword>
<feature type="chain" id="PRO_5045992937" evidence="5">
    <location>
        <begin position="23"/>
        <end position="103"/>
    </location>
</feature>
<proteinExistence type="predicted"/>
<evidence type="ECO:0000313" key="8">
    <source>
        <dbReference type="Proteomes" id="UP001314635"/>
    </source>
</evidence>
<dbReference type="InterPro" id="IPR009056">
    <property type="entry name" value="Cyt_c-like_dom"/>
</dbReference>
<keyword evidence="5" id="KW-0732">Signal</keyword>
<feature type="domain" description="Cytochrome c" evidence="6">
    <location>
        <begin position="23"/>
        <end position="102"/>
    </location>
</feature>
<evidence type="ECO:0000256" key="3">
    <source>
        <dbReference type="ARBA" id="ARBA00023004"/>
    </source>
</evidence>
<reference evidence="8" key="1">
    <citation type="journal article" date="2021" name="ISME J.">
        <title>Evolutionary origin and ecological implication of a unique nif island in free-living Bradyrhizobium lineages.</title>
        <authorList>
            <person name="Tao J."/>
        </authorList>
    </citation>
    <scope>NUCLEOTIDE SEQUENCE [LARGE SCALE GENOMIC DNA]</scope>
    <source>
        <strain evidence="8">SZCCT0094</strain>
    </source>
</reference>
<dbReference type="Gene3D" id="1.10.760.10">
    <property type="entry name" value="Cytochrome c-like domain"/>
    <property type="match status" value="1"/>
</dbReference>
<evidence type="ECO:0000259" key="6">
    <source>
        <dbReference type="PROSITE" id="PS51007"/>
    </source>
</evidence>
<sequence length="103" mass="11103">MRVFVTTILTIAAAATASTSWAADADHGADLARRWCASCHLVEGTQKQASADVPSFAQIAQKADFTPEKVAFFLLDPHPKMPSFPLNRLEAADIAAYIASLRK</sequence>
<feature type="signal peptide" evidence="5">
    <location>
        <begin position="1"/>
        <end position="22"/>
    </location>
</feature>
<evidence type="ECO:0000256" key="4">
    <source>
        <dbReference type="PROSITE-ProRule" id="PRU00433"/>
    </source>
</evidence>
<evidence type="ECO:0000313" key="7">
    <source>
        <dbReference type="EMBL" id="MBR1137224.1"/>
    </source>
</evidence>
<dbReference type="SUPFAM" id="SSF46626">
    <property type="entry name" value="Cytochrome c"/>
    <property type="match status" value="1"/>
</dbReference>
<keyword evidence="8" id="KW-1185">Reference proteome</keyword>
<dbReference type="InterPro" id="IPR036909">
    <property type="entry name" value="Cyt_c-like_dom_sf"/>
</dbReference>
<dbReference type="Pfam" id="PF13442">
    <property type="entry name" value="Cytochrome_CBB3"/>
    <property type="match status" value="1"/>
</dbReference>
<dbReference type="RefSeq" id="WP_012045719.1">
    <property type="nucleotide sequence ID" value="NZ_JABFDP010000024.1"/>
</dbReference>
<comment type="caution">
    <text evidence="7">The sequence shown here is derived from an EMBL/GenBank/DDBJ whole genome shotgun (WGS) entry which is preliminary data.</text>
</comment>
<evidence type="ECO:0000256" key="1">
    <source>
        <dbReference type="ARBA" id="ARBA00022617"/>
    </source>
</evidence>
<dbReference type="EMBL" id="JAFCLK010000013">
    <property type="protein sequence ID" value="MBR1137224.1"/>
    <property type="molecule type" value="Genomic_DNA"/>
</dbReference>
<protein>
    <submittedName>
        <fullName evidence="7">C-type cytochrome</fullName>
    </submittedName>
</protein>
<evidence type="ECO:0000256" key="5">
    <source>
        <dbReference type="SAM" id="SignalP"/>
    </source>
</evidence>
<keyword evidence="1 4" id="KW-0349">Heme</keyword>
<keyword evidence="2 4" id="KW-0479">Metal-binding</keyword>
<organism evidence="7 8">
    <name type="scientific">Bradyrhizobium denitrificans</name>
    <dbReference type="NCBI Taxonomy" id="2734912"/>
    <lineage>
        <taxon>Bacteria</taxon>
        <taxon>Pseudomonadati</taxon>
        <taxon>Pseudomonadota</taxon>
        <taxon>Alphaproteobacteria</taxon>
        <taxon>Hyphomicrobiales</taxon>
        <taxon>Nitrobacteraceae</taxon>
        <taxon>Bradyrhizobium</taxon>
    </lineage>
</organism>